<dbReference type="PANTHER" id="PTHR28498:SF1">
    <property type="entry name" value="ZINC FINGER SWIM DOMAIN-CONTAINING PROTEIN 7"/>
    <property type="match status" value="1"/>
</dbReference>
<name>A0A225VWC1_9STRA</name>
<dbReference type="InterPro" id="IPR007527">
    <property type="entry name" value="Znf_SWIM"/>
</dbReference>
<dbReference type="PANTHER" id="PTHR28498">
    <property type="entry name" value="ZINC FINGER SWIM DOMAIN-CONTAINING PROTEIN 7"/>
    <property type="match status" value="1"/>
</dbReference>
<keyword evidence="1" id="KW-0479">Metal-binding</keyword>
<dbReference type="Proteomes" id="UP000198211">
    <property type="component" value="Unassembled WGS sequence"/>
</dbReference>
<dbReference type="GO" id="GO:0000724">
    <property type="term" value="P:double-strand break repair via homologous recombination"/>
    <property type="evidence" value="ECO:0007669"/>
    <property type="project" value="TreeGrafter"/>
</dbReference>
<reference evidence="4" key="1">
    <citation type="submission" date="2017-03" db="EMBL/GenBank/DDBJ databases">
        <title>Phytopthora megakarya and P. palmivora, two closely related causual agents of cacao black pod achieved similar genome size and gene model numbers by different mechanisms.</title>
        <authorList>
            <person name="Ali S."/>
            <person name="Shao J."/>
            <person name="Larry D.J."/>
            <person name="Kronmiller B."/>
            <person name="Shen D."/>
            <person name="Strem M.D."/>
            <person name="Melnick R.L."/>
            <person name="Guiltinan M.J."/>
            <person name="Tyler B.M."/>
            <person name="Meinhardt L.W."/>
            <person name="Bailey B.A."/>
        </authorList>
    </citation>
    <scope>NUCLEOTIDE SEQUENCE [LARGE SCALE GENOMIC DNA]</scope>
    <source>
        <strain evidence="4">zdho120</strain>
    </source>
</reference>
<evidence type="ECO:0000259" key="2">
    <source>
        <dbReference type="PROSITE" id="PS50966"/>
    </source>
</evidence>
<keyword evidence="1" id="KW-0862">Zinc</keyword>
<dbReference type="OrthoDB" id="337581at2759"/>
<evidence type="ECO:0000256" key="1">
    <source>
        <dbReference type="PROSITE-ProRule" id="PRU00325"/>
    </source>
</evidence>
<evidence type="ECO:0000313" key="3">
    <source>
        <dbReference type="EMBL" id="OWZ09632.1"/>
    </source>
</evidence>
<dbReference type="AlphaFoldDB" id="A0A225VWC1"/>
<feature type="domain" description="SWIM-type" evidence="2">
    <location>
        <begin position="111"/>
        <end position="148"/>
    </location>
</feature>
<proteinExistence type="predicted"/>
<dbReference type="PROSITE" id="PS50966">
    <property type="entry name" value="ZF_SWIM"/>
    <property type="match status" value="1"/>
</dbReference>
<comment type="caution">
    <text evidence="3">The sequence shown here is derived from an EMBL/GenBank/DDBJ whole genome shotgun (WGS) entry which is preliminary data.</text>
</comment>
<dbReference type="GO" id="GO:0008270">
    <property type="term" value="F:zinc ion binding"/>
    <property type="evidence" value="ECO:0007669"/>
    <property type="project" value="UniProtKB-KW"/>
</dbReference>
<keyword evidence="4" id="KW-1185">Reference proteome</keyword>
<protein>
    <recommendedName>
        <fullName evidence="2">SWIM-type domain-containing protein</fullName>
    </recommendedName>
</protein>
<organism evidence="3 4">
    <name type="scientific">Phytophthora megakarya</name>
    <dbReference type="NCBI Taxonomy" id="4795"/>
    <lineage>
        <taxon>Eukaryota</taxon>
        <taxon>Sar</taxon>
        <taxon>Stramenopiles</taxon>
        <taxon>Oomycota</taxon>
        <taxon>Peronosporomycetes</taxon>
        <taxon>Peronosporales</taxon>
        <taxon>Peronosporaceae</taxon>
        <taxon>Phytophthora</taxon>
    </lineage>
</organism>
<dbReference type="EMBL" id="NBNE01002714">
    <property type="protein sequence ID" value="OWZ09632.1"/>
    <property type="molecule type" value="Genomic_DNA"/>
</dbReference>
<gene>
    <name evidence="3" type="ORF">PHMEG_00017636</name>
</gene>
<accession>A0A225VWC1</accession>
<keyword evidence="1" id="KW-0863">Zinc-finger</keyword>
<sequence>MSSIVGVSVLTQVAMEVKQSKTKQFTDAHGEMLAALPPEDLQLLQLASELVARDLVVKVTATPSMRTFYRVESWNKYRRREDADMSVDNMSVDSVTQPFDDSMVSGSGATYYNCFSHYCTCAPFHETTVVSHPTSMCKHMVARVLADATGQFQTMQVEDVHFAQMLCPPSVDNDENMFSPGR</sequence>
<evidence type="ECO:0000313" key="4">
    <source>
        <dbReference type="Proteomes" id="UP000198211"/>
    </source>
</evidence>